<sequence>MNLHTLSFPLPKVSGAGGQKRRGQDTSWLRTSRPGTSQWRDRIAGGVGWRQCGAKPKVGEKVQNGG</sequence>
<keyword evidence="3" id="KW-1185">Reference proteome</keyword>
<evidence type="ECO:0000256" key="1">
    <source>
        <dbReference type="SAM" id="MobiDB-lite"/>
    </source>
</evidence>
<feature type="region of interest" description="Disordered" evidence="1">
    <location>
        <begin position="1"/>
        <end position="40"/>
    </location>
</feature>
<evidence type="ECO:0000313" key="3">
    <source>
        <dbReference type="Proteomes" id="UP001314229"/>
    </source>
</evidence>
<name>A0AAV1P4E4_SCOSC</name>
<evidence type="ECO:0000313" key="2">
    <source>
        <dbReference type="EMBL" id="CAK6965251.1"/>
    </source>
</evidence>
<dbReference type="AlphaFoldDB" id="A0AAV1P4E4"/>
<organism evidence="2 3">
    <name type="scientific">Scomber scombrus</name>
    <name type="common">Atlantic mackerel</name>
    <name type="synonym">Scomber vernalis</name>
    <dbReference type="NCBI Taxonomy" id="13677"/>
    <lineage>
        <taxon>Eukaryota</taxon>
        <taxon>Metazoa</taxon>
        <taxon>Chordata</taxon>
        <taxon>Craniata</taxon>
        <taxon>Vertebrata</taxon>
        <taxon>Euteleostomi</taxon>
        <taxon>Actinopterygii</taxon>
        <taxon>Neopterygii</taxon>
        <taxon>Teleostei</taxon>
        <taxon>Neoteleostei</taxon>
        <taxon>Acanthomorphata</taxon>
        <taxon>Pelagiaria</taxon>
        <taxon>Scombriformes</taxon>
        <taxon>Scombridae</taxon>
        <taxon>Scomber</taxon>
    </lineage>
</organism>
<protein>
    <submittedName>
        <fullName evidence="2">Uncharacterized protein</fullName>
    </submittedName>
</protein>
<comment type="caution">
    <text evidence="2">The sequence shown here is derived from an EMBL/GenBank/DDBJ whole genome shotgun (WGS) entry which is preliminary data.</text>
</comment>
<dbReference type="EMBL" id="CAWUFR010000081">
    <property type="protein sequence ID" value="CAK6965251.1"/>
    <property type="molecule type" value="Genomic_DNA"/>
</dbReference>
<gene>
    <name evidence="2" type="ORF">FSCOSCO3_A021307</name>
</gene>
<proteinExistence type="predicted"/>
<dbReference type="Proteomes" id="UP001314229">
    <property type="component" value="Unassembled WGS sequence"/>
</dbReference>
<accession>A0AAV1P4E4</accession>
<reference evidence="2 3" key="1">
    <citation type="submission" date="2024-01" db="EMBL/GenBank/DDBJ databases">
        <authorList>
            <person name="Alioto T."/>
            <person name="Alioto T."/>
            <person name="Gomez Garrido J."/>
        </authorList>
    </citation>
    <scope>NUCLEOTIDE SEQUENCE [LARGE SCALE GENOMIC DNA]</scope>
</reference>
<feature type="compositionally biased region" description="Polar residues" evidence="1">
    <location>
        <begin position="25"/>
        <end position="38"/>
    </location>
</feature>